<dbReference type="Pfam" id="PF23011">
    <property type="entry name" value="PHD-1st_NSD"/>
    <property type="match status" value="1"/>
</dbReference>
<feature type="compositionally biased region" description="Basic and acidic residues" evidence="26">
    <location>
        <begin position="2351"/>
        <end position="2375"/>
    </location>
</feature>
<feature type="region of interest" description="Disordered" evidence="26">
    <location>
        <begin position="677"/>
        <end position="833"/>
    </location>
</feature>
<dbReference type="Proteomes" id="UP000694569">
    <property type="component" value="Unplaced"/>
</dbReference>
<feature type="compositionally biased region" description="Basic and acidic residues" evidence="26">
    <location>
        <begin position="2053"/>
        <end position="2070"/>
    </location>
</feature>
<evidence type="ECO:0000256" key="1">
    <source>
        <dbReference type="ARBA" id="ARBA00004123"/>
    </source>
</evidence>
<feature type="compositionally biased region" description="Basic and acidic residues" evidence="26">
    <location>
        <begin position="1031"/>
        <end position="1043"/>
    </location>
</feature>
<keyword evidence="20" id="KW-0539">Nucleus</keyword>
<keyword evidence="17" id="KW-0805">Transcription regulation</keyword>
<evidence type="ECO:0000259" key="27">
    <source>
        <dbReference type="PROSITE" id="PS50016"/>
    </source>
</evidence>
<feature type="domain" description="Post-SET" evidence="30">
    <location>
        <begin position="1886"/>
        <end position="1902"/>
    </location>
</feature>
<feature type="region of interest" description="Disordered" evidence="26">
    <location>
        <begin position="633"/>
        <end position="663"/>
    </location>
</feature>
<evidence type="ECO:0000256" key="10">
    <source>
        <dbReference type="ARBA" id="ARBA00022691"/>
    </source>
</evidence>
<keyword evidence="11" id="KW-0479">Metal-binding</keyword>
<dbReference type="SUPFAM" id="SSF63748">
    <property type="entry name" value="Tudor/PWWP/MBT"/>
    <property type="match status" value="2"/>
</dbReference>
<feature type="compositionally biased region" description="Basic and acidic residues" evidence="26">
    <location>
        <begin position="747"/>
        <end position="829"/>
    </location>
</feature>
<feature type="compositionally biased region" description="Acidic residues" evidence="26">
    <location>
        <begin position="271"/>
        <end position="289"/>
    </location>
</feature>
<feature type="compositionally biased region" description="Basic residues" evidence="26">
    <location>
        <begin position="1067"/>
        <end position="1076"/>
    </location>
</feature>
<evidence type="ECO:0000256" key="19">
    <source>
        <dbReference type="ARBA" id="ARBA00023163"/>
    </source>
</evidence>
<keyword evidence="33" id="KW-1185">Reference proteome</keyword>
<keyword evidence="10" id="KW-0949">S-adenosyl-L-methionine</keyword>
<sequence>MDEACNLDRLSGAPVYFNSLDPKGPAGDRGALESPTGCNVPLAPPLQSCVSGYGQDPSSHYIPLRRLQDLASMIDMDGMNGSQEAEGNTPYYYGPSQPSMHLAGQQPVHPYGPEPPVNVKLPKNVRNGMHQYDQFCQLGMEEVDYGVEHLNYNLDGSGFELPVYGQQQSTVSENLHIRDARPKINPTPDFESDLDSLVAMNWGDDGENAVNNRSLETKTSFLAMIEDPDIPDASHTNDPSDSVLQRLQTRRGGSQVDGRIRSHKKLSVVQAEEDSMSVDEDQDDMEDIPEPTSPNSSRLHAQKQKRKKSPLLRYEEGDVVWAKPSRRPWWPCRICANPLEEGQSHKKDTCDKKPPRQYYVETLGELTEKILVPARAVVQFTGAEQFEELPDLRRPHQQRERPVKKEVPSKLLPLWNTGLVLAKAYLSKACRRSAEFGDLGENETLINQQVNYDVKESKGTTNTVLNGCVSSSLHSPSQSSNTKINSVNIQSSKNSRQTKNPPSKNESLSEGSMSSRGSVSPEFWSNKITGVNNAMAPSLRDCDDTDAQREPVDVNKETTHCTPIADLLSRLSEDWCKNAGDEDYGVCIGDTKPHSEKDCENSQTAPLLINESLSVEPEDSMCRKKRTSSWGDLDSYNNRKRSRNLPGSGSSSKKAESSGGSGKCAAIAGEDLSLSDDISNAETVDDACNEQNSPHSSIPLSSSLDRLHDSTSQHSNSKSAPLHAEAKTLTNENSKLENCVLNPRNSHLPEKPHPIKADLKNRHEKPHPIKADLKNRHEKPDPIKAEIKNRHEKPHPIKAEIKNRHEKPHPIKAEIKNRHEKSQDPKETKSSTVKNATCGLQELSNRTFVEVKTENASSKGSEALKFPSTLESDYKFSNLLMMFKEKHDTKAKTRPLMAGHNPSFSSPSYDEYFEQKPDIDSKPLFCSERGTSNSFFYMNIKKEPGVTDDETDMPYQKTTKFRRPSILQKRRVIKGPDNSSTTDGHSSNTGSLPTGAVFAPGTLSSTYKGAFIKDPLGSPPNDTVSRSSESPSEHKAQFHREGPEQDSDLSNDYSQWDESNDVNCVAPKKRWQKFNRKGVENPKHGPPENDFAAPRFNHYARVDQMLDEVSEKKFSPAAEQPKLQRQGTNLGKKYRKKSRRRFRKHTNDRLQPCAPRKRSRKQLNICLQDSEIHEEKRIKTEYDEGMSSSSDHLSEDTAPSQKTASKSSEIEPNTPSSEPESKYVAGSPDTKPAVGNRRKSKLIPRVCEFDDLDAQFDLVEEDPLPPVPKVTNYVTYKKKPPRSFMFRGSKRLPESRRRRFRLTGKFRKKKAVSREAPSSEGELHENGVVSASETAEDGLEHEQGGPSFKKNQPERGGGAAMKENVCQVCEKPGELLLCESQCCGAFHLECLGMSAMPQGKFICSECSAGVHTCFVCKVSDPEVKRCLVSICGKYYHEACALKFLPTTQQNRGFRCSLHMCMTCFAANPSNPSASKGRLMRCSRCPIAYHVNDFCLPAGSVTLASNSIICPNHFTPRRGCKNHEHINVSWCFVCSEGGSLLCCESCPAAFHRECLNIDMPEDSWFCNDCRSGKKPHYKEVVWVKVGRYRWWPAEICHPKTIPTNIQKMKHDIGEFPVLFFGSKDYLWTHQARVFPYMEGDALNKDKMSKGVDAVYKKGLIEAAARFEELKAQKEMRQLQEDKRNDKKPPPYKHIKVNKPVGKVQILTADLSEIPRCNCKASDENPCGQDSECINRMLLYECHPQVCPAGERCQNQAFSKRQYPEEEIFRTLSRGWGLRCKSDVKKGEFVNEYVGEMIDEEECRARIRYAQEQDISNFYMLTLDKDRIIDAGPKGNFARFMNHCCNPNCETQKWTVNGDTRVGLFALCDIKSGTELTFNYNLECLGNGKTVCKCGAPNCSGFLGVRPKNQLITSDEKGRKKKYTKRKKSELVKEHEDECFSCGDGGQLVSCKRPGCPKVYHADCLSLTRRPAGKWECPWHQCDVCRKEAASLCEMCPSSFCKQHREGMLFISKLDGRLSCTEHDPCGPHPLEPGEIREYDASSSEQDSSASPSPSKKEQADSVKEKNTDVQKRNPNLKKVLLTPAGTSTSGKMVLALGTNCKPAVLGSDQKTTPTGKIILSSGQNSVSGRKLFLASTGQRYFPTGKVLLTTLGKKKLPGKVFLASFGKKHMPDGKLMLASVGKNSSSFGKGLMSASGKQLLPIGKKILTSAVKHQTTEDEEMLTTAVKPQTSNESKTSSKKPDLEGTSMNELMIASTPQPTDSPLSDMPKKLSDAPVEGPLNKQTPKVNCQKEGPGRTSSKERLLSTKDKPLHTDRRERPKMLLNKLSALMSQESSKAHKVRSHLKQRPSSRQLEEQVKETSETIQREQTKIPEERPLMPSEKSSIHKTKQPLADFPDETFTSASTETTATSPLEHLAPLDCDKDSPVLIKPNISSSCQPQPVCSPLQEPTCCVSLEEK</sequence>
<evidence type="ECO:0000256" key="13">
    <source>
        <dbReference type="ARBA" id="ARBA00022771"/>
    </source>
</evidence>
<dbReference type="SMART" id="SM00249">
    <property type="entry name" value="PHD"/>
    <property type="match status" value="5"/>
</dbReference>
<dbReference type="InterPro" id="IPR047433">
    <property type="entry name" value="SET_NSD1"/>
</dbReference>
<feature type="compositionally biased region" description="Polar residues" evidence="26">
    <location>
        <begin position="481"/>
        <end position="502"/>
    </location>
</feature>
<feature type="region of interest" description="Disordered" evidence="26">
    <location>
        <begin position="1674"/>
        <end position="1693"/>
    </location>
</feature>
<dbReference type="InterPro" id="IPR001214">
    <property type="entry name" value="SET_dom"/>
</dbReference>
<evidence type="ECO:0000256" key="2">
    <source>
        <dbReference type="ARBA" id="ARBA00004286"/>
    </source>
</evidence>
<evidence type="ECO:0000256" key="3">
    <source>
        <dbReference type="ARBA" id="ARBA00018028"/>
    </source>
</evidence>
<dbReference type="InterPro" id="IPR047423">
    <property type="entry name" value="PWWP_NSD1_rpt2"/>
</dbReference>
<dbReference type="Pfam" id="PF22908">
    <property type="entry name" value="PHD_NSD"/>
    <property type="match status" value="1"/>
</dbReference>
<dbReference type="InterPro" id="IPR019787">
    <property type="entry name" value="Znf_PHD-finger"/>
</dbReference>
<dbReference type="InterPro" id="IPR055197">
    <property type="entry name" value="PHDvar_NSD"/>
</dbReference>
<reference evidence="32" key="1">
    <citation type="submission" date="2025-08" db="UniProtKB">
        <authorList>
            <consortium name="Ensembl"/>
        </authorList>
    </citation>
    <scope>IDENTIFICATION</scope>
</reference>
<feature type="domain" description="PHD-type" evidence="27">
    <location>
        <begin position="1363"/>
        <end position="1409"/>
    </location>
</feature>
<dbReference type="PROSITE" id="PS50868">
    <property type="entry name" value="POST_SET"/>
    <property type="match status" value="1"/>
</dbReference>
<evidence type="ECO:0000256" key="25">
    <source>
        <dbReference type="PROSITE-ProRule" id="PRU00146"/>
    </source>
</evidence>
<reference evidence="32" key="2">
    <citation type="submission" date="2025-09" db="UniProtKB">
        <authorList>
            <consortium name="Ensembl"/>
        </authorList>
    </citation>
    <scope>IDENTIFICATION</scope>
</reference>
<evidence type="ECO:0000256" key="8">
    <source>
        <dbReference type="ARBA" id="ARBA00022603"/>
    </source>
</evidence>
<feature type="compositionally biased region" description="Polar residues" evidence="26">
    <location>
        <begin position="1020"/>
        <end position="1030"/>
    </location>
</feature>
<evidence type="ECO:0000256" key="15">
    <source>
        <dbReference type="ARBA" id="ARBA00022843"/>
    </source>
</evidence>
<dbReference type="CDD" id="cd19210">
    <property type="entry name" value="SET_NSD1"/>
    <property type="match status" value="1"/>
</dbReference>
<keyword evidence="6" id="KW-1017">Isopeptide bond</keyword>
<dbReference type="Pfam" id="PF23004">
    <property type="entry name" value="PHDvar_NSD"/>
    <property type="match status" value="1"/>
</dbReference>
<dbReference type="GO" id="GO:0005654">
    <property type="term" value="C:nucleoplasm"/>
    <property type="evidence" value="ECO:0007669"/>
    <property type="project" value="UniProtKB-ARBA"/>
</dbReference>
<feature type="domain" description="PWWP" evidence="29">
    <location>
        <begin position="1576"/>
        <end position="1638"/>
    </location>
</feature>
<keyword evidence="16" id="KW-0156">Chromatin regulator</keyword>
<gene>
    <name evidence="32" type="primary">NSD1</name>
</gene>
<dbReference type="Pfam" id="PF00855">
    <property type="entry name" value="PWWP"/>
    <property type="match status" value="2"/>
</dbReference>
<dbReference type="CDD" id="cd15656">
    <property type="entry name" value="PHD4_NSD1"/>
    <property type="match status" value="1"/>
</dbReference>
<dbReference type="InterPro" id="IPR050777">
    <property type="entry name" value="SET2_Histone-Lys_MeTrsfase"/>
</dbReference>
<dbReference type="InterPro" id="IPR011011">
    <property type="entry name" value="Znf_FYVE_PHD"/>
</dbReference>
<dbReference type="GO" id="GO:0008270">
    <property type="term" value="F:zinc ion binding"/>
    <property type="evidence" value="ECO:0007669"/>
    <property type="project" value="UniProtKB-KW"/>
</dbReference>
<feature type="compositionally biased region" description="Polar residues" evidence="26">
    <location>
        <begin position="1186"/>
        <end position="1218"/>
    </location>
</feature>
<dbReference type="EC" id="2.1.1.357" evidence="22"/>
<evidence type="ECO:0000256" key="18">
    <source>
        <dbReference type="ARBA" id="ARBA00023159"/>
    </source>
</evidence>
<dbReference type="InterPro" id="IPR055198">
    <property type="entry name" value="NSD_PHD"/>
</dbReference>
<dbReference type="Gene3D" id="3.30.40.10">
    <property type="entry name" value="Zinc/RING finger domain, C3HC4 (zinc finger)"/>
    <property type="match status" value="4"/>
</dbReference>
<evidence type="ECO:0000259" key="31">
    <source>
        <dbReference type="PROSITE" id="PS51215"/>
    </source>
</evidence>
<dbReference type="PANTHER" id="PTHR22884">
    <property type="entry name" value="SET DOMAIN PROTEINS"/>
    <property type="match status" value="1"/>
</dbReference>
<dbReference type="GO" id="GO:0005694">
    <property type="term" value="C:chromosome"/>
    <property type="evidence" value="ECO:0007669"/>
    <property type="project" value="UniProtKB-SubCell"/>
</dbReference>
<dbReference type="FunFam" id="3.30.40.10:FF:000093">
    <property type="entry name" value="Histone-lysine N-methyltransferase"/>
    <property type="match status" value="1"/>
</dbReference>
<dbReference type="InterPro" id="IPR059153">
    <property type="entry name" value="NSD_PHD-1st"/>
</dbReference>
<evidence type="ECO:0000256" key="16">
    <source>
        <dbReference type="ARBA" id="ARBA00022853"/>
    </source>
</evidence>
<keyword evidence="9" id="KW-0808">Transferase</keyword>
<feature type="compositionally biased region" description="Polar residues" evidence="26">
    <location>
        <begin position="2225"/>
        <end position="2234"/>
    </location>
</feature>
<feature type="compositionally biased region" description="Basic and acidic residues" evidence="26">
    <location>
        <begin position="2297"/>
        <end position="2319"/>
    </location>
</feature>
<dbReference type="SMART" id="SM00293">
    <property type="entry name" value="PWWP"/>
    <property type="match status" value="1"/>
</dbReference>
<evidence type="ECO:0000313" key="33">
    <source>
        <dbReference type="Proteomes" id="UP000694569"/>
    </source>
</evidence>
<evidence type="ECO:0000256" key="12">
    <source>
        <dbReference type="ARBA" id="ARBA00022737"/>
    </source>
</evidence>
<feature type="compositionally biased region" description="Basic residues" evidence="26">
    <location>
        <begin position="1132"/>
        <end position="1146"/>
    </location>
</feature>
<keyword evidence="7" id="KW-0597">Phosphoprotein</keyword>
<dbReference type="Ensembl" id="ENSLLET00000009462.1">
    <property type="protein sequence ID" value="ENSLLEP00000009109.1"/>
    <property type="gene ID" value="ENSLLEG00000005622.1"/>
</dbReference>
<evidence type="ECO:0000256" key="26">
    <source>
        <dbReference type="SAM" id="MobiDB-lite"/>
    </source>
</evidence>
<dbReference type="FunFam" id="3.30.40.10:FF:000201">
    <property type="entry name" value="Histone-lysine N-methyltransferase"/>
    <property type="match status" value="1"/>
</dbReference>
<dbReference type="GO" id="GO:0006355">
    <property type="term" value="P:regulation of DNA-templated transcription"/>
    <property type="evidence" value="ECO:0007669"/>
    <property type="project" value="UniProtKB-ARBA"/>
</dbReference>
<dbReference type="SMART" id="SM00570">
    <property type="entry name" value="AWS"/>
    <property type="match status" value="1"/>
</dbReference>
<dbReference type="Pfam" id="PF00856">
    <property type="entry name" value="SET"/>
    <property type="match status" value="1"/>
</dbReference>
<dbReference type="GO" id="GO:0003712">
    <property type="term" value="F:transcription coregulator activity"/>
    <property type="evidence" value="ECO:0007669"/>
    <property type="project" value="UniProtKB-ARBA"/>
</dbReference>
<dbReference type="InterPro" id="IPR047432">
    <property type="entry name" value="PHD5_NSD1"/>
</dbReference>
<feature type="compositionally biased region" description="Basic and acidic residues" evidence="26">
    <location>
        <begin position="2023"/>
        <end position="2038"/>
    </location>
</feature>
<dbReference type="PROSITE" id="PS50016">
    <property type="entry name" value="ZF_PHD_2"/>
    <property type="match status" value="2"/>
</dbReference>
<feature type="region of interest" description="Disordered" evidence="26">
    <location>
        <begin position="1306"/>
        <end position="1356"/>
    </location>
</feature>
<feature type="compositionally biased region" description="Basic residues" evidence="26">
    <location>
        <begin position="959"/>
        <end position="973"/>
    </location>
</feature>
<dbReference type="GO" id="GO:0140954">
    <property type="term" value="F:histone H3K36 dimethyltransferase activity"/>
    <property type="evidence" value="ECO:0007669"/>
    <property type="project" value="UniProtKB-EC"/>
</dbReference>
<feature type="compositionally biased region" description="Low complexity" evidence="26">
    <location>
        <begin position="503"/>
        <end position="521"/>
    </location>
</feature>
<dbReference type="InterPro" id="IPR013083">
    <property type="entry name" value="Znf_RING/FYVE/PHD"/>
</dbReference>
<feature type="region of interest" description="Disordered" evidence="26">
    <location>
        <begin position="2214"/>
        <end position="2418"/>
    </location>
</feature>
<dbReference type="SUPFAM" id="SSF57903">
    <property type="entry name" value="FYVE/PHD zinc finger"/>
    <property type="match status" value="3"/>
</dbReference>
<keyword evidence="15" id="KW-0832">Ubl conjugation</keyword>
<dbReference type="SMART" id="SM00317">
    <property type="entry name" value="SET"/>
    <property type="match status" value="1"/>
</dbReference>
<keyword evidence="19" id="KW-0804">Transcription</keyword>
<dbReference type="PROSITE" id="PS01359">
    <property type="entry name" value="ZF_PHD_1"/>
    <property type="match status" value="1"/>
</dbReference>
<organism evidence="32 33">
    <name type="scientific">Leptobrachium leishanense</name>
    <name type="common">Leishan spiny toad</name>
    <dbReference type="NCBI Taxonomy" id="445787"/>
    <lineage>
        <taxon>Eukaryota</taxon>
        <taxon>Metazoa</taxon>
        <taxon>Chordata</taxon>
        <taxon>Craniata</taxon>
        <taxon>Vertebrata</taxon>
        <taxon>Euteleostomi</taxon>
        <taxon>Amphibia</taxon>
        <taxon>Batrachia</taxon>
        <taxon>Anura</taxon>
        <taxon>Pelobatoidea</taxon>
        <taxon>Megophryidae</taxon>
        <taxon>Leptobrachium</taxon>
    </lineage>
</organism>
<keyword evidence="5" id="KW-0678">Repressor</keyword>
<dbReference type="Pfam" id="PF00628">
    <property type="entry name" value="PHD"/>
    <property type="match status" value="1"/>
</dbReference>
<accession>A0A8C5MAC4</accession>
<dbReference type="FunFam" id="2.30.30.140:FF:000004">
    <property type="entry name" value="Histone-lysine N-methyltransferase"/>
    <property type="match status" value="1"/>
</dbReference>
<evidence type="ECO:0000256" key="9">
    <source>
        <dbReference type="ARBA" id="ARBA00022679"/>
    </source>
</evidence>
<feature type="compositionally biased region" description="Low complexity" evidence="26">
    <location>
        <begin position="2039"/>
        <end position="2052"/>
    </location>
</feature>
<keyword evidence="13 25" id="KW-0863">Zinc-finger</keyword>
<evidence type="ECO:0000256" key="20">
    <source>
        <dbReference type="ARBA" id="ARBA00023242"/>
    </source>
</evidence>
<feature type="domain" description="PWWP" evidence="29">
    <location>
        <begin position="316"/>
        <end position="382"/>
    </location>
</feature>
<dbReference type="PROSITE" id="PS51215">
    <property type="entry name" value="AWS"/>
    <property type="match status" value="1"/>
</dbReference>
<dbReference type="Gene3D" id="2.170.270.10">
    <property type="entry name" value="SET domain"/>
    <property type="match status" value="1"/>
</dbReference>
<feature type="compositionally biased region" description="Basic and acidic residues" evidence="26">
    <location>
        <begin position="1674"/>
        <end position="1687"/>
    </location>
</feature>
<feature type="compositionally biased region" description="Basic residues" evidence="26">
    <location>
        <begin position="300"/>
        <end position="310"/>
    </location>
</feature>
<feature type="compositionally biased region" description="Low complexity" evidence="26">
    <location>
        <begin position="470"/>
        <end position="480"/>
    </location>
</feature>
<dbReference type="InterPro" id="IPR047430">
    <property type="entry name" value="PHD4_NSD1"/>
</dbReference>
<dbReference type="OrthoDB" id="422362at2759"/>
<dbReference type="Pfam" id="PF17907">
    <property type="entry name" value="AWS"/>
    <property type="match status" value="1"/>
</dbReference>
<feature type="domain" description="SET" evidence="28">
    <location>
        <begin position="1762"/>
        <end position="1879"/>
    </location>
</feature>
<dbReference type="FunFam" id="3.30.40.10:FF:000106">
    <property type="entry name" value="Histone-lysine N-methyltransferase"/>
    <property type="match status" value="1"/>
</dbReference>
<evidence type="ECO:0000256" key="6">
    <source>
        <dbReference type="ARBA" id="ARBA00022499"/>
    </source>
</evidence>
<evidence type="ECO:0000256" key="5">
    <source>
        <dbReference type="ARBA" id="ARBA00022491"/>
    </source>
</evidence>
<evidence type="ECO:0000259" key="28">
    <source>
        <dbReference type="PROSITE" id="PS50280"/>
    </source>
</evidence>
<dbReference type="GeneTree" id="ENSGT00940000155027"/>
<dbReference type="FunFam" id="2.170.270.10:FF:000002">
    <property type="entry name" value="Histone-lysine N-methyltransferase"/>
    <property type="match status" value="1"/>
</dbReference>
<comment type="catalytic activity">
    <reaction evidence="21">
        <text>L-lysyl(36)-[histone H3] + 2 S-adenosyl-L-methionine = N(6),N(6)-dimethyl-L-lysyl(36)-[histone H3] + 2 S-adenosyl-L-homocysteine + 2 H(+)</text>
        <dbReference type="Rhea" id="RHEA:60308"/>
        <dbReference type="Rhea" id="RHEA-COMP:9785"/>
        <dbReference type="Rhea" id="RHEA-COMP:9787"/>
        <dbReference type="ChEBI" id="CHEBI:15378"/>
        <dbReference type="ChEBI" id="CHEBI:29969"/>
        <dbReference type="ChEBI" id="CHEBI:57856"/>
        <dbReference type="ChEBI" id="CHEBI:59789"/>
        <dbReference type="ChEBI" id="CHEBI:61976"/>
        <dbReference type="EC" id="2.1.1.357"/>
    </reaction>
</comment>
<comment type="subcellular location">
    <subcellularLocation>
        <location evidence="2">Chromosome</location>
    </subcellularLocation>
    <subcellularLocation>
        <location evidence="1">Nucleus</location>
    </subcellularLocation>
</comment>
<feature type="compositionally biased region" description="Polar residues" evidence="26">
    <location>
        <begin position="977"/>
        <end position="992"/>
    </location>
</feature>
<dbReference type="InterPro" id="IPR003616">
    <property type="entry name" value="Post-SET_dom"/>
</dbReference>
<dbReference type="GO" id="GO:0016922">
    <property type="term" value="F:nuclear receptor binding"/>
    <property type="evidence" value="ECO:0007669"/>
    <property type="project" value="UniProtKB-ARBA"/>
</dbReference>
<dbReference type="InterPro" id="IPR006560">
    <property type="entry name" value="AWS_dom"/>
</dbReference>
<dbReference type="InterPro" id="IPR047426">
    <property type="entry name" value="PHD1_NSD1_2"/>
</dbReference>
<evidence type="ECO:0000256" key="11">
    <source>
        <dbReference type="ARBA" id="ARBA00022723"/>
    </source>
</evidence>
<keyword evidence="14" id="KW-0862">Zinc</keyword>
<evidence type="ECO:0000256" key="4">
    <source>
        <dbReference type="ARBA" id="ARBA00022454"/>
    </source>
</evidence>
<feature type="region of interest" description="Disordered" evidence="26">
    <location>
        <begin position="247"/>
        <end position="310"/>
    </location>
</feature>
<feature type="domain" description="AWS" evidence="31">
    <location>
        <begin position="1710"/>
        <end position="1760"/>
    </location>
</feature>
<dbReference type="CDD" id="cd15648">
    <property type="entry name" value="PHD1_NSD1_2"/>
    <property type="match status" value="1"/>
</dbReference>
<dbReference type="InterPro" id="IPR046341">
    <property type="entry name" value="SET_dom_sf"/>
</dbReference>
<evidence type="ECO:0000256" key="21">
    <source>
        <dbReference type="ARBA" id="ARBA00050654"/>
    </source>
</evidence>
<evidence type="ECO:0000256" key="22">
    <source>
        <dbReference type="ARBA" id="ARBA00066810"/>
    </source>
</evidence>
<evidence type="ECO:0000256" key="23">
    <source>
        <dbReference type="ARBA" id="ARBA00080495"/>
    </source>
</evidence>
<evidence type="ECO:0000313" key="32">
    <source>
        <dbReference type="Ensembl" id="ENSLLEP00000009109.1"/>
    </source>
</evidence>
<dbReference type="InterPro" id="IPR041306">
    <property type="entry name" value="C5HCH"/>
</dbReference>
<dbReference type="Pfam" id="PF17982">
    <property type="entry name" value="C5HCH"/>
    <property type="match status" value="1"/>
</dbReference>
<keyword evidence="8" id="KW-0489">Methyltransferase</keyword>
<keyword evidence="4" id="KW-0158">Chromosome</keyword>
<feature type="region of interest" description="Disordered" evidence="26">
    <location>
        <begin position="469"/>
        <end position="521"/>
    </location>
</feature>
<dbReference type="CDD" id="cd15659">
    <property type="entry name" value="PHD5_NSD1"/>
    <property type="match status" value="1"/>
</dbReference>
<dbReference type="PROSITE" id="PS50812">
    <property type="entry name" value="PWWP"/>
    <property type="match status" value="2"/>
</dbReference>
<evidence type="ECO:0000259" key="29">
    <source>
        <dbReference type="PROSITE" id="PS50812"/>
    </source>
</evidence>
<feature type="compositionally biased region" description="Low complexity" evidence="26">
    <location>
        <begin position="2397"/>
        <end position="2410"/>
    </location>
</feature>
<dbReference type="SUPFAM" id="SSF82199">
    <property type="entry name" value="SET domain"/>
    <property type="match status" value="1"/>
</dbReference>
<keyword evidence="12" id="KW-0677">Repeat</keyword>
<feature type="domain" description="PHD-type" evidence="27">
    <location>
        <begin position="1527"/>
        <end position="1571"/>
    </location>
</feature>
<evidence type="ECO:0000256" key="24">
    <source>
        <dbReference type="ARBA" id="ARBA00081785"/>
    </source>
</evidence>
<feature type="region of interest" description="Disordered" evidence="26">
    <location>
        <begin position="1010"/>
        <end position="1093"/>
    </location>
</feature>
<name>A0A8C5MAC4_9ANUR</name>
<feature type="compositionally biased region" description="Basic residues" evidence="26">
    <location>
        <begin position="2336"/>
        <end position="2347"/>
    </location>
</feature>
<dbReference type="CDD" id="cd20164">
    <property type="entry name" value="PWWP_NSD1_rpt2"/>
    <property type="match status" value="1"/>
</dbReference>
<feature type="compositionally biased region" description="Basic and acidic residues" evidence="26">
    <location>
        <begin position="1170"/>
        <end position="1182"/>
    </location>
</feature>
<dbReference type="SMART" id="SM00508">
    <property type="entry name" value="PostSET"/>
    <property type="match status" value="1"/>
</dbReference>
<dbReference type="InterPro" id="IPR019786">
    <property type="entry name" value="Zinc_finger_PHD-type_CS"/>
</dbReference>
<evidence type="ECO:0000256" key="17">
    <source>
        <dbReference type="ARBA" id="ARBA00023015"/>
    </source>
</evidence>
<evidence type="ECO:0000259" key="30">
    <source>
        <dbReference type="PROSITE" id="PS50868"/>
    </source>
</evidence>
<dbReference type="GO" id="GO:0032259">
    <property type="term" value="P:methylation"/>
    <property type="evidence" value="ECO:0007669"/>
    <property type="project" value="UniProtKB-KW"/>
</dbReference>
<feature type="compositionally biased region" description="Low complexity" evidence="26">
    <location>
        <begin position="693"/>
        <end position="704"/>
    </location>
</feature>
<feature type="region of interest" description="Disordered" evidence="26">
    <location>
        <begin position="946"/>
        <end position="997"/>
    </location>
</feature>
<proteinExistence type="predicted"/>
<dbReference type="InterPro" id="IPR001965">
    <property type="entry name" value="Znf_PHD"/>
</dbReference>
<protein>
    <recommendedName>
        <fullName evidence="3">Histone-lysine N-methyltransferase, H3 lysine-36 specific</fullName>
        <ecNumber evidence="22">2.1.1.357</ecNumber>
    </recommendedName>
    <alternativeName>
        <fullName evidence="23">H3-K36-HMTase</fullName>
    </alternativeName>
    <alternativeName>
        <fullName evidence="24">Nuclear receptor-binding SET domain-containing protein 1</fullName>
    </alternativeName>
</protein>
<keyword evidence="18" id="KW-0010">Activator</keyword>
<dbReference type="Gene3D" id="2.30.30.140">
    <property type="match status" value="2"/>
</dbReference>
<feature type="region of interest" description="Disordered" evidence="26">
    <location>
        <begin position="2023"/>
        <end position="2081"/>
    </location>
</feature>
<feature type="compositionally biased region" description="Basic and acidic residues" evidence="26">
    <location>
        <begin position="1077"/>
        <end position="1087"/>
    </location>
</feature>
<evidence type="ECO:0000256" key="14">
    <source>
        <dbReference type="ARBA" id="ARBA00022833"/>
    </source>
</evidence>
<dbReference type="FunFam" id="3.30.40.10:FF:000025">
    <property type="entry name" value="Histone-lysine N-methyltransferase"/>
    <property type="match status" value="1"/>
</dbReference>
<dbReference type="PROSITE" id="PS50280">
    <property type="entry name" value="SET"/>
    <property type="match status" value="1"/>
</dbReference>
<evidence type="ECO:0000256" key="7">
    <source>
        <dbReference type="ARBA" id="ARBA00022553"/>
    </source>
</evidence>
<dbReference type="InterPro" id="IPR000313">
    <property type="entry name" value="PWWP_dom"/>
</dbReference>
<feature type="region of interest" description="Disordered" evidence="26">
    <location>
        <begin position="1112"/>
        <end position="1244"/>
    </location>
</feature>